<dbReference type="Pfam" id="PF00651">
    <property type="entry name" value="BTB"/>
    <property type="match status" value="1"/>
</dbReference>
<dbReference type="PROSITE" id="PS50097">
    <property type="entry name" value="BTB"/>
    <property type="match status" value="1"/>
</dbReference>
<dbReference type="SMART" id="SM00225">
    <property type="entry name" value="BTB"/>
    <property type="match status" value="1"/>
</dbReference>
<reference evidence="3" key="1">
    <citation type="journal article" date="2014" name="PLoS Negl. Trop. Dis.">
        <title>Identification and characterization of seminal fluid proteins in the Asian tiger mosquito, Aedes albopictus.</title>
        <authorList>
            <person name="Boes K.E."/>
            <person name="Ribeiro J.M."/>
            <person name="Wong A."/>
            <person name="Harrington L.C."/>
            <person name="Wolfner M.F."/>
            <person name="Sirot L.K."/>
        </authorList>
    </citation>
    <scope>NUCLEOTIDE SEQUENCE</scope>
    <source>
        <tissue evidence="3">Reproductive organs</tissue>
    </source>
</reference>
<dbReference type="GO" id="GO:0030163">
    <property type="term" value="P:protein catabolic process"/>
    <property type="evidence" value="ECO:0007669"/>
    <property type="project" value="UniProtKB-ARBA"/>
</dbReference>
<evidence type="ECO:0000313" key="3">
    <source>
        <dbReference type="EMBL" id="JAC11374.1"/>
    </source>
</evidence>
<dbReference type="PANTHER" id="PTHR24413">
    <property type="entry name" value="SPECKLE-TYPE POZ PROTEIN"/>
    <property type="match status" value="1"/>
</dbReference>
<dbReference type="InterPro" id="IPR011333">
    <property type="entry name" value="SKP1/BTB/POZ_sf"/>
</dbReference>
<dbReference type="VEuPathDB" id="VectorBase:AALFPA_062869"/>
<sequence>YPISKKVPPISYHSGIMSVSTGSNHYSFNTKSDLTELSASWTIENASLRLIPFPRLLESPPIYSNDRSQKWHMCLSSQTISSTLYVDAYMRVHCADVVRAQFVLSVVDDEGVKTMIVESPSSEFTGSDSRGYGLIGNMTVHNLVTTQKWTAGDKITLHCEVKAIAVTSNRPKVRFSLPDIYLDKLSVLVDQKFTDVVLVFGERELKAHKAMLAGHSSVFAAMFNSDMKECAENRVEIDDLDYEVVEQMLQFIYTDRAPKLKVMADRLLGAADKYDLERLKILCEQALCEQLSVDNAVHLLALANRHSADLLASHATEIVSNNIGEVMRTQDWHDMVAKFSETVSVQCDEECDEDKEDED</sequence>
<dbReference type="InterPro" id="IPR000210">
    <property type="entry name" value="BTB/POZ_dom"/>
</dbReference>
<accession>A0A023ERQ1</accession>
<dbReference type="PROSITE" id="PS50144">
    <property type="entry name" value="MATH"/>
    <property type="match status" value="1"/>
</dbReference>
<dbReference type="SUPFAM" id="SSF49599">
    <property type="entry name" value="TRAF domain-like"/>
    <property type="match status" value="1"/>
</dbReference>
<protein>
    <recommendedName>
        <fullName evidence="4">BTB domain-containing protein</fullName>
    </recommendedName>
</protein>
<dbReference type="VEuPathDB" id="VectorBase:AALF021147"/>
<evidence type="ECO:0000259" key="1">
    <source>
        <dbReference type="PROSITE" id="PS50097"/>
    </source>
</evidence>
<dbReference type="Gene3D" id="3.30.710.10">
    <property type="entry name" value="Potassium Channel Kv1.1, Chain A"/>
    <property type="match status" value="1"/>
</dbReference>
<evidence type="ECO:0008006" key="4">
    <source>
        <dbReference type="Google" id="ProtNLM"/>
    </source>
</evidence>
<dbReference type="Gene3D" id="2.60.210.10">
    <property type="entry name" value="Apoptosis, Tumor Necrosis Factor Receptor Associated Protein 2, Chain A"/>
    <property type="match status" value="1"/>
</dbReference>
<dbReference type="Gene3D" id="6.10.250.3030">
    <property type="match status" value="1"/>
</dbReference>
<feature type="domain" description="MATH" evidence="2">
    <location>
        <begin position="36"/>
        <end position="161"/>
    </location>
</feature>
<dbReference type="FunFam" id="3.30.710.10:FF:000159">
    <property type="entry name" value="Speckle-type POZ protein B"/>
    <property type="match status" value="1"/>
</dbReference>
<dbReference type="AlphaFoldDB" id="A0A023ERQ1"/>
<name>A0A023ERQ1_AEDAL</name>
<evidence type="ECO:0000259" key="2">
    <source>
        <dbReference type="PROSITE" id="PS50144"/>
    </source>
</evidence>
<dbReference type="InterPro" id="IPR002083">
    <property type="entry name" value="MATH/TRAF_dom"/>
</dbReference>
<proteinExistence type="evidence at transcript level"/>
<dbReference type="VEuPathDB" id="VectorBase:AALC636_005515"/>
<dbReference type="InterPro" id="IPR008974">
    <property type="entry name" value="TRAF-like"/>
</dbReference>
<organism evidence="3">
    <name type="scientific">Aedes albopictus</name>
    <name type="common">Asian tiger mosquito</name>
    <name type="synonym">Stegomyia albopicta</name>
    <dbReference type="NCBI Taxonomy" id="7160"/>
    <lineage>
        <taxon>Eukaryota</taxon>
        <taxon>Metazoa</taxon>
        <taxon>Ecdysozoa</taxon>
        <taxon>Arthropoda</taxon>
        <taxon>Hexapoda</taxon>
        <taxon>Insecta</taxon>
        <taxon>Pterygota</taxon>
        <taxon>Neoptera</taxon>
        <taxon>Endopterygota</taxon>
        <taxon>Diptera</taxon>
        <taxon>Nematocera</taxon>
        <taxon>Culicoidea</taxon>
        <taxon>Culicidae</taxon>
        <taxon>Culicinae</taxon>
        <taxon>Aedini</taxon>
        <taxon>Aedes</taxon>
        <taxon>Stegomyia</taxon>
    </lineage>
</organism>
<dbReference type="EMBL" id="GAPW01002224">
    <property type="protein sequence ID" value="JAC11374.1"/>
    <property type="molecule type" value="mRNA"/>
</dbReference>
<feature type="domain" description="BTB" evidence="1">
    <location>
        <begin position="194"/>
        <end position="256"/>
    </location>
</feature>
<feature type="non-terminal residue" evidence="3">
    <location>
        <position position="1"/>
    </location>
</feature>
<dbReference type="SUPFAM" id="SSF54695">
    <property type="entry name" value="POZ domain"/>
    <property type="match status" value="1"/>
</dbReference>